<sequence length="201" mass="22225">MRICSKCAGGVLLAQPTLQMESGGEIPTSAHQLGIIEINTVAARDLNQIWHSRLPNYKTGFCLNSKVCYGGTFDSQIFAVAIWSNPVSRLLPQKTCLELRRFAICPHAPKNTASRMLSIMKRLIAEKFPEVTRLVSYQDVEAHKGTIYKAAGWQSIATHRGGSWNRPNSTNSSNGKPRTRPDSNNAIGAKVRWETEITRGS</sequence>
<evidence type="ECO:0000313" key="3">
    <source>
        <dbReference type="Proteomes" id="UP000034588"/>
    </source>
</evidence>
<protein>
    <recommendedName>
        <fullName evidence="4">N-acetyltransferase domain-containing protein</fullName>
    </recommendedName>
</protein>
<proteinExistence type="predicted"/>
<dbReference type="AlphaFoldDB" id="A0A0G1Z1L2"/>
<name>A0A0G1Z1L2_9BACT</name>
<accession>A0A0G1Z1L2</accession>
<organism evidence="2 3">
    <name type="scientific">Candidatus Gottesmanbacteria bacterium GW2011_GWB1_49_7</name>
    <dbReference type="NCBI Taxonomy" id="1618448"/>
    <lineage>
        <taxon>Bacteria</taxon>
        <taxon>Candidatus Gottesmaniibacteriota</taxon>
    </lineage>
</organism>
<gene>
    <name evidence="2" type="ORF">UY48_C0011G0041</name>
</gene>
<feature type="compositionally biased region" description="Basic and acidic residues" evidence="1">
    <location>
        <begin position="191"/>
        <end position="201"/>
    </location>
</feature>
<evidence type="ECO:0008006" key="4">
    <source>
        <dbReference type="Google" id="ProtNLM"/>
    </source>
</evidence>
<dbReference type="EMBL" id="LCQD01000011">
    <property type="protein sequence ID" value="KKW12594.1"/>
    <property type="molecule type" value="Genomic_DNA"/>
</dbReference>
<dbReference type="InterPro" id="IPR057895">
    <property type="entry name" value="Mom"/>
</dbReference>
<feature type="region of interest" description="Disordered" evidence="1">
    <location>
        <begin position="159"/>
        <end position="201"/>
    </location>
</feature>
<evidence type="ECO:0000313" key="2">
    <source>
        <dbReference type="EMBL" id="KKW12594.1"/>
    </source>
</evidence>
<feature type="compositionally biased region" description="Polar residues" evidence="1">
    <location>
        <begin position="165"/>
        <end position="186"/>
    </location>
</feature>
<dbReference type="Proteomes" id="UP000034588">
    <property type="component" value="Unassembled WGS sequence"/>
</dbReference>
<dbReference type="Pfam" id="PF25680">
    <property type="entry name" value="Mom"/>
    <property type="match status" value="1"/>
</dbReference>
<evidence type="ECO:0000256" key="1">
    <source>
        <dbReference type="SAM" id="MobiDB-lite"/>
    </source>
</evidence>
<comment type="caution">
    <text evidence="2">The sequence shown here is derived from an EMBL/GenBank/DDBJ whole genome shotgun (WGS) entry which is preliminary data.</text>
</comment>
<reference evidence="2 3" key="1">
    <citation type="journal article" date="2015" name="Nature">
        <title>rRNA introns, odd ribosomes, and small enigmatic genomes across a large radiation of phyla.</title>
        <authorList>
            <person name="Brown C.T."/>
            <person name="Hug L.A."/>
            <person name="Thomas B.C."/>
            <person name="Sharon I."/>
            <person name="Castelle C.J."/>
            <person name="Singh A."/>
            <person name="Wilkins M.J."/>
            <person name="Williams K.H."/>
            <person name="Banfield J.F."/>
        </authorList>
    </citation>
    <scope>NUCLEOTIDE SEQUENCE [LARGE SCALE GENOMIC DNA]</scope>
</reference>